<dbReference type="SMART" id="SM01117">
    <property type="entry name" value="Cyt-b5"/>
    <property type="match status" value="1"/>
</dbReference>
<keyword evidence="10" id="KW-0479">Metal-binding</keyword>
<keyword evidence="13" id="KW-0496">Mitochondrion</keyword>
<dbReference type="Pfam" id="PF00174">
    <property type="entry name" value="Oxidored_molyb"/>
    <property type="match status" value="1"/>
</dbReference>
<dbReference type="InterPro" id="IPR014756">
    <property type="entry name" value="Ig_E-set"/>
</dbReference>
<keyword evidence="18" id="KW-1185">Reference proteome</keyword>
<evidence type="ECO:0000256" key="10">
    <source>
        <dbReference type="ARBA" id="ARBA00022723"/>
    </source>
</evidence>
<comment type="pathway">
    <text evidence="4">Energy metabolism; sulfur metabolism.</text>
</comment>
<keyword evidence="12" id="KW-0408">Iron</keyword>
<dbReference type="FunFam" id="3.90.420.10:FF:000002">
    <property type="entry name" value="sulfite oxidase, mitochondrial"/>
    <property type="match status" value="1"/>
</dbReference>
<dbReference type="EC" id="1.8.3.1" evidence="5"/>
<dbReference type="GO" id="GO:0043546">
    <property type="term" value="F:molybdopterin cofactor binding"/>
    <property type="evidence" value="ECO:0007669"/>
    <property type="project" value="TreeGrafter"/>
</dbReference>
<comment type="catalytic activity">
    <reaction evidence="14">
        <text>nitrite + NADP(+) + H2O = nitrate + NADPH + H(+)</text>
        <dbReference type="Rhea" id="RHEA:19061"/>
        <dbReference type="ChEBI" id="CHEBI:15377"/>
        <dbReference type="ChEBI" id="CHEBI:15378"/>
        <dbReference type="ChEBI" id="CHEBI:16301"/>
        <dbReference type="ChEBI" id="CHEBI:17632"/>
        <dbReference type="ChEBI" id="CHEBI:57783"/>
        <dbReference type="ChEBI" id="CHEBI:58349"/>
        <dbReference type="EC" id="1.7.1.3"/>
    </reaction>
</comment>
<evidence type="ECO:0000256" key="5">
    <source>
        <dbReference type="ARBA" id="ARBA00012505"/>
    </source>
</evidence>
<dbReference type="STRING" id="1399860.A0A2C5Y2Q6"/>
<evidence type="ECO:0000313" key="17">
    <source>
        <dbReference type="EMBL" id="PHH61690.1"/>
    </source>
</evidence>
<comment type="caution">
    <text evidence="17">The sequence shown here is derived from an EMBL/GenBank/DDBJ whole genome shotgun (WGS) entry which is preliminary data.</text>
</comment>
<feature type="region of interest" description="Disordered" evidence="15">
    <location>
        <begin position="550"/>
        <end position="583"/>
    </location>
</feature>
<keyword evidence="9" id="KW-0349">Heme</keyword>
<dbReference type="PROSITE" id="PS50255">
    <property type="entry name" value="CYTOCHROME_B5_2"/>
    <property type="match status" value="1"/>
</dbReference>
<dbReference type="Pfam" id="PF00173">
    <property type="entry name" value="Cyt-b5"/>
    <property type="match status" value="1"/>
</dbReference>
<dbReference type="EMBL" id="NJET01000095">
    <property type="protein sequence ID" value="PHH61690.1"/>
    <property type="molecule type" value="Genomic_DNA"/>
</dbReference>
<evidence type="ECO:0000256" key="15">
    <source>
        <dbReference type="SAM" id="MobiDB-lite"/>
    </source>
</evidence>
<evidence type="ECO:0000256" key="4">
    <source>
        <dbReference type="ARBA" id="ARBA00004971"/>
    </source>
</evidence>
<dbReference type="GO" id="GO:0050464">
    <property type="term" value="F:nitrate reductase (NADPH) activity"/>
    <property type="evidence" value="ECO:0007669"/>
    <property type="project" value="UniProtKB-EC"/>
</dbReference>
<dbReference type="Gene3D" id="2.60.40.650">
    <property type="match status" value="1"/>
</dbReference>
<dbReference type="PANTHER" id="PTHR19372:SF7">
    <property type="entry name" value="SULFITE OXIDASE, MITOCHONDRIAL"/>
    <property type="match status" value="1"/>
</dbReference>
<dbReference type="GO" id="GO:0006790">
    <property type="term" value="P:sulfur compound metabolic process"/>
    <property type="evidence" value="ECO:0007669"/>
    <property type="project" value="TreeGrafter"/>
</dbReference>
<evidence type="ECO:0000256" key="1">
    <source>
        <dbReference type="ARBA" id="ARBA00001924"/>
    </source>
</evidence>
<comment type="cofactor">
    <cofactor evidence="2">
        <name>heme b</name>
        <dbReference type="ChEBI" id="CHEBI:60344"/>
    </cofactor>
</comment>
<keyword evidence="11" id="KW-0560">Oxidoreductase</keyword>
<dbReference type="InterPro" id="IPR036400">
    <property type="entry name" value="Cyt_B5-like_heme/steroid_sf"/>
</dbReference>
<dbReference type="GO" id="GO:0005758">
    <property type="term" value="C:mitochondrial intermembrane space"/>
    <property type="evidence" value="ECO:0007669"/>
    <property type="project" value="UniProtKB-SubCell"/>
</dbReference>
<dbReference type="InterPro" id="IPR001199">
    <property type="entry name" value="Cyt_B5-like_heme/steroid-bd"/>
</dbReference>
<dbReference type="Pfam" id="PF03404">
    <property type="entry name" value="Mo-co_dimer"/>
    <property type="match status" value="2"/>
</dbReference>
<reference evidence="17 18" key="1">
    <citation type="submission" date="2017-06" db="EMBL/GenBank/DDBJ databases">
        <title>Ant-infecting Ophiocordyceps genomes reveal a high diversity of potential behavioral manipulation genes and a possible major role for enterotoxins.</title>
        <authorList>
            <person name="De Bekker C."/>
            <person name="Evans H.C."/>
            <person name="Brachmann A."/>
            <person name="Hughes D.P."/>
        </authorList>
    </citation>
    <scope>NUCLEOTIDE SEQUENCE [LARGE SCALE GENOMIC DNA]</scope>
    <source>
        <strain evidence="17 18">Map64</strain>
    </source>
</reference>
<dbReference type="FunFam" id="3.10.120.10:FF:000007">
    <property type="entry name" value="Sulfite oxidase, mitochondrial"/>
    <property type="match status" value="1"/>
</dbReference>
<dbReference type="GO" id="GO:0030151">
    <property type="term" value="F:molybdenum ion binding"/>
    <property type="evidence" value="ECO:0007669"/>
    <property type="project" value="InterPro"/>
</dbReference>
<evidence type="ECO:0000256" key="8">
    <source>
        <dbReference type="ARBA" id="ARBA00022505"/>
    </source>
</evidence>
<evidence type="ECO:0000256" key="6">
    <source>
        <dbReference type="ARBA" id="ARBA00012673"/>
    </source>
</evidence>
<feature type="region of interest" description="Disordered" evidence="15">
    <location>
        <begin position="38"/>
        <end position="61"/>
    </location>
</feature>
<dbReference type="EC" id="1.7.1.3" evidence="6"/>
<dbReference type="InterPro" id="IPR000572">
    <property type="entry name" value="OxRdtase_Mopterin-bd_dom"/>
</dbReference>
<evidence type="ECO:0000256" key="3">
    <source>
        <dbReference type="ARBA" id="ARBA00004569"/>
    </source>
</evidence>
<dbReference type="PANTHER" id="PTHR19372">
    <property type="entry name" value="SULFITE REDUCTASE"/>
    <property type="match status" value="1"/>
</dbReference>
<evidence type="ECO:0000256" key="2">
    <source>
        <dbReference type="ARBA" id="ARBA00001970"/>
    </source>
</evidence>
<protein>
    <recommendedName>
        <fullName evidence="7">Nitrate reductase [NADPH]</fullName>
        <ecNumber evidence="6">1.7.1.3</ecNumber>
        <ecNumber evidence="5">1.8.3.1</ecNumber>
    </recommendedName>
</protein>
<evidence type="ECO:0000256" key="14">
    <source>
        <dbReference type="ARBA" id="ARBA00049155"/>
    </source>
</evidence>
<name>A0A2C5Y2Q6_9HYPO</name>
<dbReference type="Gene3D" id="3.10.120.10">
    <property type="entry name" value="Cytochrome b5-like heme/steroid binding domain"/>
    <property type="match status" value="1"/>
</dbReference>
<dbReference type="SUPFAM" id="SSF55856">
    <property type="entry name" value="Cytochrome b5-like heme/steroid binding domain"/>
    <property type="match status" value="1"/>
</dbReference>
<accession>A0A2C5Y2Q6</accession>
<dbReference type="AlphaFoldDB" id="A0A2C5Y2Q6"/>
<keyword evidence="8" id="KW-0500">Molybdenum</keyword>
<dbReference type="InterPro" id="IPR005066">
    <property type="entry name" value="MoCF_OxRdtse_dimer"/>
</dbReference>
<dbReference type="Gene3D" id="3.90.420.10">
    <property type="entry name" value="Oxidoreductase, molybdopterin-binding domain"/>
    <property type="match status" value="1"/>
</dbReference>
<dbReference type="OrthoDB" id="10051395at2759"/>
<dbReference type="InterPro" id="IPR008335">
    <property type="entry name" value="Mopterin_OxRdtase_euk"/>
</dbReference>
<dbReference type="GO" id="GO:0008482">
    <property type="term" value="F:sulfite oxidase activity"/>
    <property type="evidence" value="ECO:0007669"/>
    <property type="project" value="UniProtKB-EC"/>
</dbReference>
<dbReference type="SUPFAM" id="SSF56524">
    <property type="entry name" value="Oxidoreductase molybdopterin-binding domain"/>
    <property type="match status" value="1"/>
</dbReference>
<sequence length="647" mass="70119">MNSRRSATLLARRLDQLLKPRVLPAPWPLRPSCDSRHFSLGSRNGAPKQAKPDNRTARLSGHRAPRIAGIVAAVALVSVLMSHSAALDSHQPADASIFASSSTKPGKVVDDRDASLPRFRLAEIRKHGADSENPWVIHGDKVYDITDWIPAHPGGQVILRAAGGSIEPYWNIFTIHKNDYVYEILSNYCIGYVHAADLINGRPAQEQIEDPFADDPARHGSLITRTAKPCNAETPEDALSAHFLTANDLFYVRNHMWVPKVSTDEYVLTVELYDGTVKQYTLLDLKTRFPSHKITAVMQCSGNRRSHMSQGAGRPANGLAWDVGAISNATWQGVRLSDVLNDAGFDVAEGLSGSSEVKHVHFSGLEAYAASIPLKKAVDPQGDVLLAYAMNDEPLPRDHGFPLRAVVPGHVAARSVKWLSHIALSDEESTSQWQRRDYKCFGPNQTRVDWDAAPAIQELPVQSAMTGVKTGGWVSSGAQDGETKQLISLNGYAFSGGGRAIIRVDVSLDAGKSWTQARLVADGICPQEQGHAAWAWKQWRLDTTIPLGAFSQADNEGDDNHVDASKRSSSGGGGADNKAPATTRRCTTVVVKATDDAYNSQPESHAATWNLRGNLATAWHRVRVCADCSPKALAAAQPAKRAGSDQG</sequence>
<dbReference type="Proteomes" id="UP000226192">
    <property type="component" value="Unassembled WGS sequence"/>
</dbReference>
<evidence type="ECO:0000313" key="18">
    <source>
        <dbReference type="Proteomes" id="UP000226192"/>
    </source>
</evidence>
<dbReference type="InterPro" id="IPR036374">
    <property type="entry name" value="OxRdtase_Mopterin-bd_sf"/>
</dbReference>
<evidence type="ECO:0000256" key="13">
    <source>
        <dbReference type="ARBA" id="ARBA00023128"/>
    </source>
</evidence>
<feature type="domain" description="Cytochrome b5 heme-binding" evidence="16">
    <location>
        <begin position="116"/>
        <end position="194"/>
    </location>
</feature>
<dbReference type="PRINTS" id="PR00407">
    <property type="entry name" value="EUMOPTERIN"/>
</dbReference>
<dbReference type="GO" id="GO:0020037">
    <property type="term" value="F:heme binding"/>
    <property type="evidence" value="ECO:0007669"/>
    <property type="project" value="TreeGrafter"/>
</dbReference>
<evidence type="ECO:0000256" key="12">
    <source>
        <dbReference type="ARBA" id="ARBA00023004"/>
    </source>
</evidence>
<comment type="subcellular location">
    <subcellularLocation>
        <location evidence="3">Mitochondrion intermembrane space</location>
    </subcellularLocation>
</comment>
<gene>
    <name evidence="17" type="ORF">CDD81_8035</name>
</gene>
<organism evidence="17 18">
    <name type="scientific">Ophiocordyceps australis</name>
    <dbReference type="NCBI Taxonomy" id="1399860"/>
    <lineage>
        <taxon>Eukaryota</taxon>
        <taxon>Fungi</taxon>
        <taxon>Dikarya</taxon>
        <taxon>Ascomycota</taxon>
        <taxon>Pezizomycotina</taxon>
        <taxon>Sordariomycetes</taxon>
        <taxon>Hypocreomycetidae</taxon>
        <taxon>Hypocreales</taxon>
        <taxon>Ophiocordycipitaceae</taxon>
        <taxon>Ophiocordyceps</taxon>
    </lineage>
</organism>
<evidence type="ECO:0000256" key="11">
    <source>
        <dbReference type="ARBA" id="ARBA00023002"/>
    </source>
</evidence>
<comment type="cofactor">
    <cofactor evidence="1">
        <name>Mo-molybdopterin</name>
        <dbReference type="ChEBI" id="CHEBI:71302"/>
    </cofactor>
</comment>
<dbReference type="SUPFAM" id="SSF81296">
    <property type="entry name" value="E set domains"/>
    <property type="match status" value="2"/>
</dbReference>
<proteinExistence type="predicted"/>
<evidence type="ECO:0000259" key="16">
    <source>
        <dbReference type="PROSITE" id="PS50255"/>
    </source>
</evidence>
<evidence type="ECO:0000256" key="9">
    <source>
        <dbReference type="ARBA" id="ARBA00022617"/>
    </source>
</evidence>
<evidence type="ECO:0000256" key="7">
    <source>
        <dbReference type="ARBA" id="ARBA00015499"/>
    </source>
</evidence>